<dbReference type="PRINTS" id="PR00509">
    <property type="entry name" value="PGMPMM"/>
</dbReference>
<evidence type="ECO:0000313" key="14">
    <source>
        <dbReference type="Proteomes" id="UP000598633"/>
    </source>
</evidence>
<dbReference type="InterPro" id="IPR045244">
    <property type="entry name" value="PGM"/>
</dbReference>
<evidence type="ECO:0000256" key="3">
    <source>
        <dbReference type="ARBA" id="ARBA00010231"/>
    </source>
</evidence>
<dbReference type="GO" id="GO:0004614">
    <property type="term" value="F:phosphoglucomutase activity"/>
    <property type="evidence" value="ECO:0007669"/>
    <property type="project" value="UniProtKB-EC"/>
</dbReference>
<evidence type="ECO:0000256" key="5">
    <source>
        <dbReference type="ARBA" id="ARBA00022553"/>
    </source>
</evidence>
<organism evidence="13 14">
    <name type="scientific">Candidatus Sulfomarinibacter kjeldsenii</name>
    <dbReference type="NCBI Taxonomy" id="2885994"/>
    <lineage>
        <taxon>Bacteria</taxon>
        <taxon>Pseudomonadati</taxon>
        <taxon>Acidobacteriota</taxon>
        <taxon>Thermoanaerobaculia</taxon>
        <taxon>Thermoanaerobaculales</taxon>
        <taxon>Candidatus Sulfomarinibacteraceae</taxon>
        <taxon>Candidatus Sulfomarinibacter</taxon>
    </lineage>
</organism>
<evidence type="ECO:0000256" key="1">
    <source>
        <dbReference type="ARBA" id="ARBA00000443"/>
    </source>
</evidence>
<dbReference type="InterPro" id="IPR036900">
    <property type="entry name" value="A-D-PHexomutase_C_sf"/>
</dbReference>
<dbReference type="Pfam" id="PF02880">
    <property type="entry name" value="PGM_PMM_III"/>
    <property type="match status" value="1"/>
</dbReference>
<dbReference type="InterPro" id="IPR005845">
    <property type="entry name" value="A-D-PHexomutase_a/b/a-II"/>
</dbReference>
<proteinExistence type="inferred from homology"/>
<dbReference type="Pfam" id="PF02879">
    <property type="entry name" value="PGM_PMM_II"/>
    <property type="match status" value="1"/>
</dbReference>
<dbReference type="InterPro" id="IPR005841">
    <property type="entry name" value="Alpha-D-phosphohexomutase_SF"/>
</dbReference>
<gene>
    <name evidence="13" type="ORF">IFJ97_01555</name>
</gene>
<evidence type="ECO:0000256" key="4">
    <source>
        <dbReference type="ARBA" id="ARBA00012728"/>
    </source>
</evidence>
<dbReference type="InterPro" id="IPR005843">
    <property type="entry name" value="A-D-PHexomutase_C"/>
</dbReference>
<dbReference type="SUPFAM" id="SSF55957">
    <property type="entry name" value="Phosphoglucomutase, C-terminal domain"/>
    <property type="match status" value="1"/>
</dbReference>
<dbReference type="InterPro" id="IPR005844">
    <property type="entry name" value="A-D-PHexomutase_a/b/a-I"/>
</dbReference>
<evidence type="ECO:0000259" key="11">
    <source>
        <dbReference type="Pfam" id="PF02879"/>
    </source>
</evidence>
<dbReference type="Gene3D" id="3.30.310.50">
    <property type="entry name" value="Alpha-D-phosphohexomutase, C-terminal domain"/>
    <property type="match status" value="1"/>
</dbReference>
<evidence type="ECO:0000259" key="9">
    <source>
        <dbReference type="Pfam" id="PF00408"/>
    </source>
</evidence>
<dbReference type="GO" id="GO:0005829">
    <property type="term" value="C:cytosol"/>
    <property type="evidence" value="ECO:0007669"/>
    <property type="project" value="TreeGrafter"/>
</dbReference>
<feature type="domain" description="Alpha-D-phosphohexomutase alpha/beta/alpha" evidence="12">
    <location>
        <begin position="185"/>
        <end position="291"/>
    </location>
</feature>
<comment type="similarity">
    <text evidence="3">Belongs to the phosphohexose mutase family.</text>
</comment>
<dbReference type="Proteomes" id="UP000598633">
    <property type="component" value="Unassembled WGS sequence"/>
</dbReference>
<dbReference type="PANTHER" id="PTHR22573:SF2">
    <property type="entry name" value="PHOSPHOGLUCOMUTASE"/>
    <property type="match status" value="1"/>
</dbReference>
<keyword evidence="7" id="KW-0460">Magnesium</keyword>
<dbReference type="InterPro" id="IPR016055">
    <property type="entry name" value="A-D-PHexomutase_a/b/a-I/II/III"/>
</dbReference>
<dbReference type="GO" id="GO:0005975">
    <property type="term" value="P:carbohydrate metabolic process"/>
    <property type="evidence" value="ECO:0007669"/>
    <property type="project" value="InterPro"/>
</dbReference>
<dbReference type="InterPro" id="IPR005846">
    <property type="entry name" value="A-D-PHexomutase_a/b/a-III"/>
</dbReference>
<feature type="domain" description="Alpha-D-phosphohexomutase alpha/beta/alpha" evidence="10">
    <location>
        <begin position="6"/>
        <end position="52"/>
    </location>
</feature>
<protein>
    <recommendedName>
        <fullName evidence="4">phosphoglucomutase (alpha-D-glucose-1,6-bisphosphate-dependent)</fullName>
        <ecNumber evidence="4">5.4.2.2</ecNumber>
    </recommendedName>
</protein>
<comment type="catalytic activity">
    <reaction evidence="1">
        <text>alpha-D-glucose 1-phosphate = alpha-D-glucose 6-phosphate</text>
        <dbReference type="Rhea" id="RHEA:23536"/>
        <dbReference type="ChEBI" id="CHEBI:58225"/>
        <dbReference type="ChEBI" id="CHEBI:58601"/>
        <dbReference type="EC" id="5.4.2.2"/>
    </reaction>
</comment>
<sequence length="387" mass="43541">VVASWVIERQAAAGITFTGSHNPPEYNGLKIYTADGILASQEFTDRVERRFDMLKGDYDDTFLPRPELIGEYDPKPVYLERLQTLIDWEAIRSSKIKLIVDPLFGSAREYLDHILLENEVEVDVIHNTRDPYFGGYAPDCTSENLSRMRDVMRRTGADLGLSTDGDGDRFGILDQGARMSDSTTALAVILDYLARRRNLKGGVGYTVATSGLINAVALHHKLELIETAVGFKNFGPLLVDGTLEYAGEESAGLAWSRHLPERDGVLACLLAAEMVAVEGKSIAELAHALADRVGTFSFRRTQIPLTERTRKIFEERRGQTWTEINGHKVVEVDRRDGLKLIFEGGSWVLIRVAGTEPKIRIYAEGRSSEERRHLMHLVRYFFSQRRL</sequence>
<evidence type="ECO:0000259" key="10">
    <source>
        <dbReference type="Pfam" id="PF02878"/>
    </source>
</evidence>
<evidence type="ECO:0000259" key="12">
    <source>
        <dbReference type="Pfam" id="PF02880"/>
    </source>
</evidence>
<keyword evidence="5" id="KW-0597">Phosphoprotein</keyword>
<dbReference type="GO" id="GO:0046872">
    <property type="term" value="F:metal ion binding"/>
    <property type="evidence" value="ECO:0007669"/>
    <property type="project" value="UniProtKB-KW"/>
</dbReference>
<dbReference type="EMBL" id="JACXWA010000022">
    <property type="protein sequence ID" value="MBD3870029.1"/>
    <property type="molecule type" value="Genomic_DNA"/>
</dbReference>
<dbReference type="Pfam" id="PF02878">
    <property type="entry name" value="PGM_PMM_I"/>
    <property type="match status" value="1"/>
</dbReference>
<evidence type="ECO:0000256" key="2">
    <source>
        <dbReference type="ARBA" id="ARBA00001946"/>
    </source>
</evidence>
<keyword evidence="6" id="KW-0479">Metal-binding</keyword>
<evidence type="ECO:0000256" key="6">
    <source>
        <dbReference type="ARBA" id="ARBA00022723"/>
    </source>
</evidence>
<dbReference type="EC" id="5.4.2.2" evidence="4"/>
<dbReference type="AlphaFoldDB" id="A0A8J6Y7W3"/>
<dbReference type="Gene3D" id="3.40.120.10">
    <property type="entry name" value="Alpha-D-Glucose-1,6-Bisphosphate, subunit A, domain 3"/>
    <property type="match status" value="3"/>
</dbReference>
<evidence type="ECO:0000256" key="8">
    <source>
        <dbReference type="ARBA" id="ARBA00023235"/>
    </source>
</evidence>
<dbReference type="Pfam" id="PF00408">
    <property type="entry name" value="PGM_PMM_IV"/>
    <property type="match status" value="1"/>
</dbReference>
<evidence type="ECO:0000256" key="7">
    <source>
        <dbReference type="ARBA" id="ARBA00022842"/>
    </source>
</evidence>
<feature type="domain" description="Alpha-D-phosphohexomutase C-terminal" evidence="9">
    <location>
        <begin position="317"/>
        <end position="375"/>
    </location>
</feature>
<accession>A0A8J6Y7W3</accession>
<reference evidence="13 14" key="1">
    <citation type="submission" date="2020-08" db="EMBL/GenBank/DDBJ databases">
        <title>Acidobacteriota in marine sediments use diverse sulfur dissimilation pathways.</title>
        <authorList>
            <person name="Wasmund K."/>
        </authorList>
    </citation>
    <scope>NUCLEOTIDE SEQUENCE [LARGE SCALE GENOMIC DNA]</scope>
    <source>
        <strain evidence="13">MAG AM3-A</strain>
    </source>
</reference>
<comment type="caution">
    <text evidence="13">The sequence shown here is derived from an EMBL/GenBank/DDBJ whole genome shotgun (WGS) entry which is preliminary data.</text>
</comment>
<evidence type="ECO:0000313" key="13">
    <source>
        <dbReference type="EMBL" id="MBD3870029.1"/>
    </source>
</evidence>
<feature type="non-terminal residue" evidence="13">
    <location>
        <position position="1"/>
    </location>
</feature>
<feature type="domain" description="Alpha-D-phosphohexomutase alpha/beta/alpha" evidence="11">
    <location>
        <begin position="78"/>
        <end position="175"/>
    </location>
</feature>
<keyword evidence="8" id="KW-0413">Isomerase</keyword>
<dbReference type="PANTHER" id="PTHR22573">
    <property type="entry name" value="PHOSPHOHEXOMUTASE FAMILY MEMBER"/>
    <property type="match status" value="1"/>
</dbReference>
<name>A0A8J6Y7W3_9BACT</name>
<dbReference type="SUPFAM" id="SSF53738">
    <property type="entry name" value="Phosphoglucomutase, first 3 domains"/>
    <property type="match status" value="3"/>
</dbReference>
<comment type="cofactor">
    <cofactor evidence="2">
        <name>Mg(2+)</name>
        <dbReference type="ChEBI" id="CHEBI:18420"/>
    </cofactor>
</comment>